<feature type="domain" description="AMP-dependent synthetase/ligase" evidence="3">
    <location>
        <begin position="36"/>
        <end position="410"/>
    </location>
</feature>
<evidence type="ECO:0000259" key="4">
    <source>
        <dbReference type="Pfam" id="PF13193"/>
    </source>
</evidence>
<dbReference type="Pfam" id="PF13193">
    <property type="entry name" value="AMP-binding_C"/>
    <property type="match status" value="1"/>
</dbReference>
<gene>
    <name evidence="5" type="ORF">SISNIDRAFT_409395</name>
</gene>
<dbReference type="EMBL" id="KV419403">
    <property type="protein sequence ID" value="KZS94813.1"/>
    <property type="molecule type" value="Genomic_DNA"/>
</dbReference>
<protein>
    <submittedName>
        <fullName evidence="5">Acetyl-CoA synthetase-like protein</fullName>
    </submittedName>
</protein>
<keyword evidence="2" id="KW-0436">Ligase</keyword>
<evidence type="ECO:0000256" key="1">
    <source>
        <dbReference type="ARBA" id="ARBA00006432"/>
    </source>
</evidence>
<evidence type="ECO:0000256" key="2">
    <source>
        <dbReference type="ARBA" id="ARBA00022598"/>
    </source>
</evidence>
<reference evidence="5 6" key="1">
    <citation type="journal article" date="2016" name="Mol. Biol. Evol.">
        <title>Comparative Genomics of Early-Diverging Mushroom-Forming Fungi Provides Insights into the Origins of Lignocellulose Decay Capabilities.</title>
        <authorList>
            <person name="Nagy L.G."/>
            <person name="Riley R."/>
            <person name="Tritt A."/>
            <person name="Adam C."/>
            <person name="Daum C."/>
            <person name="Floudas D."/>
            <person name="Sun H."/>
            <person name="Yadav J.S."/>
            <person name="Pangilinan J."/>
            <person name="Larsson K.H."/>
            <person name="Matsuura K."/>
            <person name="Barry K."/>
            <person name="Labutti K."/>
            <person name="Kuo R."/>
            <person name="Ohm R.A."/>
            <person name="Bhattacharya S.S."/>
            <person name="Shirouzu T."/>
            <person name="Yoshinaga Y."/>
            <person name="Martin F.M."/>
            <person name="Grigoriev I.V."/>
            <person name="Hibbett D.S."/>
        </authorList>
    </citation>
    <scope>NUCLEOTIDE SEQUENCE [LARGE SCALE GENOMIC DNA]</scope>
    <source>
        <strain evidence="5 6">HHB9708</strain>
    </source>
</reference>
<dbReference type="PANTHER" id="PTHR24096">
    <property type="entry name" value="LONG-CHAIN-FATTY-ACID--COA LIGASE"/>
    <property type="match status" value="1"/>
</dbReference>
<dbReference type="Gene3D" id="3.40.50.980">
    <property type="match status" value="2"/>
</dbReference>
<dbReference type="CDD" id="cd05911">
    <property type="entry name" value="Firefly_Luc_like"/>
    <property type="match status" value="1"/>
</dbReference>
<dbReference type="InterPro" id="IPR020845">
    <property type="entry name" value="AMP-binding_CS"/>
</dbReference>
<evidence type="ECO:0000313" key="5">
    <source>
        <dbReference type="EMBL" id="KZS94813.1"/>
    </source>
</evidence>
<evidence type="ECO:0000313" key="6">
    <source>
        <dbReference type="Proteomes" id="UP000076722"/>
    </source>
</evidence>
<dbReference type="AlphaFoldDB" id="A0A164W7X3"/>
<keyword evidence="6" id="KW-1185">Reference proteome</keyword>
<name>A0A164W7X3_9AGAM</name>
<dbReference type="Gene3D" id="3.30.300.30">
    <property type="match status" value="1"/>
</dbReference>
<dbReference type="InterPro" id="IPR025110">
    <property type="entry name" value="AMP-bd_C"/>
</dbReference>
<organism evidence="5 6">
    <name type="scientific">Sistotremastrum niveocremeum HHB9708</name>
    <dbReference type="NCBI Taxonomy" id="1314777"/>
    <lineage>
        <taxon>Eukaryota</taxon>
        <taxon>Fungi</taxon>
        <taxon>Dikarya</taxon>
        <taxon>Basidiomycota</taxon>
        <taxon>Agaricomycotina</taxon>
        <taxon>Agaricomycetes</taxon>
        <taxon>Sistotremastrales</taxon>
        <taxon>Sistotremastraceae</taxon>
        <taxon>Sertulicium</taxon>
        <taxon>Sertulicium niveocremeum</taxon>
    </lineage>
</organism>
<dbReference type="InterPro" id="IPR045851">
    <property type="entry name" value="AMP-bd_C_sf"/>
</dbReference>
<comment type="similarity">
    <text evidence="1">Belongs to the ATP-dependent AMP-binding enzyme family.</text>
</comment>
<dbReference type="OrthoDB" id="1898221at2759"/>
<dbReference type="Pfam" id="PF00501">
    <property type="entry name" value="AMP-binding"/>
    <property type="match status" value="1"/>
</dbReference>
<dbReference type="GO" id="GO:0016405">
    <property type="term" value="F:CoA-ligase activity"/>
    <property type="evidence" value="ECO:0007669"/>
    <property type="project" value="TreeGrafter"/>
</dbReference>
<dbReference type="SUPFAM" id="SSF56801">
    <property type="entry name" value="Acetyl-CoA synthetase-like"/>
    <property type="match status" value="1"/>
</dbReference>
<dbReference type="Proteomes" id="UP000076722">
    <property type="component" value="Unassembled WGS sequence"/>
</dbReference>
<dbReference type="InterPro" id="IPR000873">
    <property type="entry name" value="AMP-dep_synth/lig_dom"/>
</dbReference>
<dbReference type="Gene3D" id="2.30.38.10">
    <property type="entry name" value="Luciferase, Domain 3"/>
    <property type="match status" value="1"/>
</dbReference>
<dbReference type="PROSITE" id="PS00455">
    <property type="entry name" value="AMP_BINDING"/>
    <property type="match status" value="1"/>
</dbReference>
<accession>A0A164W7X3</accession>
<sequence>MPINSPRPTPSFPAIDILSWIFNDNTYTYDREEPLYISVTDPTQHITGNQLLYLTRKIGRGLRELAGVKAGEVVLCASPNHLLYPAAVLGSICAGAIFTGSNPTYTEFELLHQLRDSGARVIFASAVTLPVVLACTAKLNITKEHIFLLDGPKDGVRGIQDLLRNQGQDWQKITDYQKLSSTTAVLLYSSGTTGLSKGCEITHWNLVTHSVSTISILDKVSAERRYPNRKFPEPIYLAFLPFFHAFGLTYFVMNNARMGRLTYIVEQFTFPGILQAIDRHRITDLVMAPPVAVLLAKSPIVKDYNISSLSNILCGAAPLGTELALAVEKVLESSGAKNVKLHQGWGMSEVTCGGTIFDRGDWDERTGRLAVGHLAAGLEAMIVDDDAREVKEGEAGELWLRGPFVFKGYWRNEKATRNTITPEGWTKTGDIARIDDRGMFYIVERKKELIKVKGFQVAPAELEAALLLNPDVADAAVIGVPRYKYGGEHPRAYVVKASPEVTAASLEAWVASRLASYKRLTGGVEFVDVVPKSASGKILRQILRDRASKGSLVEKPVSRL</sequence>
<dbReference type="PANTHER" id="PTHR24096:SF149">
    <property type="entry name" value="AMP-BINDING DOMAIN-CONTAINING PROTEIN-RELATED"/>
    <property type="match status" value="1"/>
</dbReference>
<evidence type="ECO:0000259" key="3">
    <source>
        <dbReference type="Pfam" id="PF00501"/>
    </source>
</evidence>
<proteinExistence type="inferred from homology"/>
<dbReference type="STRING" id="1314777.A0A164W7X3"/>
<feature type="domain" description="AMP-binding enzyme C-terminal" evidence="4">
    <location>
        <begin position="461"/>
        <end position="537"/>
    </location>
</feature>